<organism evidence="5 6">
    <name type="scientific">Tremella mesenterica</name>
    <name type="common">Jelly fungus</name>
    <dbReference type="NCBI Taxonomy" id="5217"/>
    <lineage>
        <taxon>Eukaryota</taxon>
        <taxon>Fungi</taxon>
        <taxon>Dikarya</taxon>
        <taxon>Basidiomycota</taxon>
        <taxon>Agaricomycotina</taxon>
        <taxon>Tremellomycetes</taxon>
        <taxon>Tremellales</taxon>
        <taxon>Tremellaceae</taxon>
        <taxon>Tremella</taxon>
    </lineage>
</organism>
<dbReference type="InterPro" id="IPR020472">
    <property type="entry name" value="WD40_PAC1"/>
</dbReference>
<feature type="region of interest" description="Disordered" evidence="4">
    <location>
        <begin position="1014"/>
        <end position="1044"/>
    </location>
</feature>
<reference evidence="5 6" key="1">
    <citation type="submission" date="2016-06" db="EMBL/GenBank/DDBJ databases">
        <title>Evolution of pathogenesis and genome organization in the Tremellales.</title>
        <authorList>
            <person name="Cuomo C."/>
            <person name="Litvintseva A."/>
            <person name="Heitman J."/>
            <person name="Chen Y."/>
            <person name="Sun S."/>
            <person name="Springer D."/>
            <person name="Dromer F."/>
            <person name="Young S."/>
            <person name="Zeng Q."/>
            <person name="Chapman S."/>
            <person name="Gujja S."/>
            <person name="Saif S."/>
            <person name="Birren B."/>
        </authorList>
    </citation>
    <scope>NUCLEOTIDE SEQUENCE [LARGE SCALE GENOMIC DNA]</scope>
    <source>
        <strain evidence="5 6">ATCC 28783</strain>
    </source>
</reference>
<dbReference type="InterPro" id="IPR001680">
    <property type="entry name" value="WD40_rpt"/>
</dbReference>
<dbReference type="GO" id="GO:1904263">
    <property type="term" value="P:positive regulation of TORC1 signaling"/>
    <property type="evidence" value="ECO:0007669"/>
    <property type="project" value="TreeGrafter"/>
</dbReference>
<evidence type="ECO:0000256" key="1">
    <source>
        <dbReference type="ARBA" id="ARBA00022574"/>
    </source>
</evidence>
<dbReference type="VEuPathDB" id="FungiDB:TREMEDRAFT_42787"/>
<feature type="repeat" description="WD" evidence="3">
    <location>
        <begin position="244"/>
        <end position="288"/>
    </location>
</feature>
<dbReference type="STRING" id="5217.A0A4V1M3T5"/>
<comment type="caution">
    <text evidence="5">The sequence shown here is derived from an EMBL/GenBank/DDBJ whole genome shotgun (WGS) entry which is preliminary data.</text>
</comment>
<keyword evidence="1 3" id="KW-0853">WD repeat</keyword>
<dbReference type="GO" id="GO:0016239">
    <property type="term" value="P:positive regulation of macroautophagy"/>
    <property type="evidence" value="ECO:0007669"/>
    <property type="project" value="TreeGrafter"/>
</dbReference>
<keyword evidence="2" id="KW-0677">Repeat</keyword>
<evidence type="ECO:0000256" key="4">
    <source>
        <dbReference type="SAM" id="MobiDB-lite"/>
    </source>
</evidence>
<feature type="region of interest" description="Disordered" evidence="4">
    <location>
        <begin position="677"/>
        <end position="835"/>
    </location>
</feature>
<dbReference type="PANTHER" id="PTHR46200">
    <property type="entry name" value="GATOR COMPLEX PROTEIN WDR24"/>
    <property type="match status" value="1"/>
</dbReference>
<dbReference type="SUPFAM" id="SSF50978">
    <property type="entry name" value="WD40 repeat-like"/>
    <property type="match status" value="1"/>
</dbReference>
<evidence type="ECO:0000256" key="2">
    <source>
        <dbReference type="ARBA" id="ARBA00022737"/>
    </source>
</evidence>
<evidence type="ECO:0000256" key="3">
    <source>
        <dbReference type="PROSITE-ProRule" id="PRU00221"/>
    </source>
</evidence>
<feature type="compositionally biased region" description="Polar residues" evidence="4">
    <location>
        <begin position="819"/>
        <end position="829"/>
    </location>
</feature>
<dbReference type="EMBL" id="SDIL01000056">
    <property type="protein sequence ID" value="RXK37987.1"/>
    <property type="molecule type" value="Genomic_DNA"/>
</dbReference>
<feature type="compositionally biased region" description="Low complexity" evidence="4">
    <location>
        <begin position="688"/>
        <end position="705"/>
    </location>
</feature>
<dbReference type="InterPro" id="IPR037590">
    <property type="entry name" value="WDR24"/>
</dbReference>
<dbReference type="GO" id="GO:0005774">
    <property type="term" value="C:vacuolar membrane"/>
    <property type="evidence" value="ECO:0007669"/>
    <property type="project" value="TreeGrafter"/>
</dbReference>
<feature type="compositionally biased region" description="Polar residues" evidence="4">
    <location>
        <begin position="791"/>
        <end position="808"/>
    </location>
</feature>
<evidence type="ECO:0000313" key="5">
    <source>
        <dbReference type="EMBL" id="RXK37987.1"/>
    </source>
</evidence>
<feature type="compositionally biased region" description="Basic and acidic residues" evidence="4">
    <location>
        <begin position="36"/>
        <end position="51"/>
    </location>
</feature>
<dbReference type="Gene3D" id="2.130.10.10">
    <property type="entry name" value="YVTN repeat-like/Quinoprotein amine dehydrogenase"/>
    <property type="match status" value="2"/>
</dbReference>
<gene>
    <name evidence="5" type="ORF">M231_04773</name>
</gene>
<feature type="region of interest" description="Disordered" evidence="4">
    <location>
        <begin position="15"/>
        <end position="98"/>
    </location>
</feature>
<dbReference type="FunCoup" id="A0A4V1M3T5">
    <property type="interactions" value="271"/>
</dbReference>
<dbReference type="Proteomes" id="UP000289152">
    <property type="component" value="Unassembled WGS sequence"/>
</dbReference>
<feature type="compositionally biased region" description="Polar residues" evidence="4">
    <location>
        <begin position="1026"/>
        <end position="1038"/>
    </location>
</feature>
<dbReference type="InterPro" id="IPR036322">
    <property type="entry name" value="WD40_repeat_dom_sf"/>
</dbReference>
<dbReference type="GO" id="GO:0005829">
    <property type="term" value="C:cytosol"/>
    <property type="evidence" value="ECO:0007669"/>
    <property type="project" value="TreeGrafter"/>
</dbReference>
<proteinExistence type="predicted"/>
<feature type="repeat" description="WD" evidence="3">
    <location>
        <begin position="358"/>
        <end position="373"/>
    </location>
</feature>
<protein>
    <submittedName>
        <fullName evidence="5">Uncharacterized protein</fullName>
    </submittedName>
</protein>
<dbReference type="SMART" id="SM00320">
    <property type="entry name" value="WD40"/>
    <property type="match status" value="5"/>
</dbReference>
<evidence type="ECO:0000313" key="6">
    <source>
        <dbReference type="Proteomes" id="UP000289152"/>
    </source>
</evidence>
<dbReference type="InParanoid" id="A0A4V1M3T5"/>
<dbReference type="Pfam" id="PF00400">
    <property type="entry name" value="WD40"/>
    <property type="match status" value="1"/>
</dbReference>
<dbReference type="VEuPathDB" id="FungiDB:TREMEDRAFT_37782"/>
<dbReference type="PROSITE" id="PS50082">
    <property type="entry name" value="WD_REPEATS_2"/>
    <property type="match status" value="2"/>
</dbReference>
<dbReference type="GO" id="GO:0061700">
    <property type="term" value="C:GATOR2 complex"/>
    <property type="evidence" value="ECO:0007669"/>
    <property type="project" value="TreeGrafter"/>
</dbReference>
<name>A0A4V1M3T5_TREME</name>
<feature type="compositionally biased region" description="Polar residues" evidence="4">
    <location>
        <begin position="15"/>
        <end position="30"/>
    </location>
</feature>
<dbReference type="InterPro" id="IPR015943">
    <property type="entry name" value="WD40/YVTN_repeat-like_dom_sf"/>
</dbReference>
<feature type="compositionally biased region" description="Low complexity" evidence="4">
    <location>
        <begin position="718"/>
        <end position="731"/>
    </location>
</feature>
<sequence length="1092" mass="120177">MNKLAEAFNSILSFSTAPSPRLDTSTDTPSQLPPARRRDIYDDPRSPHDPPTDTYTSQIPPKNVFLQPGRPAPQRRITDWDVTRTNSPAPTVKGERDVERDKSVRVNLLVSAGWKRGWGVSPSAGAGRLTAMASGSDGLYAVGGGQYLRILKVASEGLPGVGDYTPHLNPYNDSKYGSLLGRGPGGATVHEMANLWESSWSVSKGVTDVDWGVAGFDNKIVTSSPCGNFFIFDSVRGKLDREVNAGHLRAMNCIKVCKHPSQAHLLLTGSTEGLVKLWDLRDRNPVHRKHFKHSVSVTSLALCPDNSNHFVVGLDNGGIHRYDLRATHRFSRVLGAHGSKPVLDLKWKTGGEGSKGWLASAGADRTVQIWDMSGSWDRSTSPLHTLRTPHALRRVAWRPEHETELLVLPLNQPFGTSTPTPGSLDLFTSDDDGHFEIWDVRRHYVAKYAIPSAAGNAVDAAWADDGTFVACFQAGGFAQCNLAEKAVPLEQVARQVMAWSPRGDLAYAVDQFRQGEIPFDDLRPGYFNHLDKVGQSNKSISSAPYEPLQAAGTLRDIGTDEAAFEYMAYQYKVEGDAPENLCEWNRQVAQHCGHEADARLWAFLQDLIEEFSPSSDGQIFNEAIFTNPHRLAQSPLTPDASPRRKVNNLSLQDTLGTLPLSPASPITITLERIEEADQSQEAVEEMLSSSPSSSSDSSSAVSRSHSTNRFINFLPPGLSQHSSTSVLTSSQIRDSTRPGSLLAQMNNHPKDISPPSDDDTPSPKPQPMSMSRILNDYPDPYGILPAAPSRGASSQATPTLRSETQNPRGGQMRGVSRPSLVTSSHNGGSQERRKEVRMVPMAKENEKEQDHVWDKYREKRCATLVEWWLSHVDHGDIQLATTIFIVGSCAVDFPRQQCERLVHAYVDLLERYKLFLPASYIRQYAGFDTLHVTSFDEGMTHILFCQRCQRPTGSLEDIDVKGKKFWWCKRCKLAAQHCAVCHESVKGLRLGCNKCHHGGHQSCMRRYYLKAESQPQPKAPPVSFPQLGTQRFTPDDQPSGSRVTLSVSVTTTATTTTRSSEGKSGSGEITMTLCPAGCGCKCRIVVRPLEPG</sequence>
<dbReference type="PANTHER" id="PTHR46200:SF1">
    <property type="entry name" value="GATOR COMPLEX PROTEIN WDR24"/>
    <property type="match status" value="1"/>
</dbReference>
<dbReference type="OrthoDB" id="60955at2759"/>
<accession>A0A4V1M3T5</accession>
<keyword evidence="6" id="KW-1185">Reference proteome</keyword>
<dbReference type="PRINTS" id="PR00320">
    <property type="entry name" value="GPROTEINBRPT"/>
</dbReference>
<dbReference type="AlphaFoldDB" id="A0A4V1M3T5"/>